<evidence type="ECO:0000256" key="1">
    <source>
        <dbReference type="PIRSR" id="PIRSR602401-1"/>
    </source>
</evidence>
<dbReference type="GO" id="GO:0004497">
    <property type="term" value="F:monooxygenase activity"/>
    <property type="evidence" value="ECO:0007669"/>
    <property type="project" value="UniProtKB-KW"/>
</dbReference>
<feature type="binding site" description="axial binding residue" evidence="1">
    <location>
        <position position="127"/>
    </location>
    <ligand>
        <name>heme</name>
        <dbReference type="ChEBI" id="CHEBI:30413"/>
    </ligand>
    <ligandPart>
        <name>Fe</name>
        <dbReference type="ChEBI" id="CHEBI:18248"/>
    </ligandPart>
</feature>
<dbReference type="Pfam" id="PF00067">
    <property type="entry name" value="p450"/>
    <property type="match status" value="1"/>
</dbReference>
<keyword evidence="2" id="KW-0560">Oxidoreductase</keyword>
<comment type="cofactor">
    <cofactor evidence="1">
        <name>heme</name>
        <dbReference type="ChEBI" id="CHEBI:30413"/>
    </cofactor>
</comment>
<dbReference type="InterPro" id="IPR017972">
    <property type="entry name" value="Cyt_P450_CS"/>
</dbReference>
<dbReference type="Proteomes" id="UP001055439">
    <property type="component" value="Chromosome 7"/>
</dbReference>
<dbReference type="PRINTS" id="PR00463">
    <property type="entry name" value="EP450I"/>
</dbReference>
<evidence type="ECO:0000256" key="2">
    <source>
        <dbReference type="RuleBase" id="RU000461"/>
    </source>
</evidence>
<dbReference type="InterPro" id="IPR002401">
    <property type="entry name" value="Cyt_P450_E_grp-I"/>
</dbReference>
<dbReference type="PROSITE" id="PS00086">
    <property type="entry name" value="CYTOCHROME_P450"/>
    <property type="match status" value="1"/>
</dbReference>
<keyword evidence="2" id="KW-0503">Monooxygenase</keyword>
<proteinExistence type="inferred from homology"/>
<dbReference type="Gene3D" id="1.10.630.10">
    <property type="entry name" value="Cytochrome P450"/>
    <property type="match status" value="1"/>
</dbReference>
<gene>
    <name evidence="3" type="ORF">MUK42_11057</name>
</gene>
<dbReference type="PRINTS" id="PR00385">
    <property type="entry name" value="P450"/>
</dbReference>
<dbReference type="InterPro" id="IPR001128">
    <property type="entry name" value="Cyt_P450"/>
</dbReference>
<accession>A0A9E7GL65</accession>
<protein>
    <submittedName>
        <fullName evidence="3">Cytochrome P450</fullName>
    </submittedName>
</protein>
<organism evidence="3 4">
    <name type="scientific">Musa troglodytarum</name>
    <name type="common">fe'i banana</name>
    <dbReference type="NCBI Taxonomy" id="320322"/>
    <lineage>
        <taxon>Eukaryota</taxon>
        <taxon>Viridiplantae</taxon>
        <taxon>Streptophyta</taxon>
        <taxon>Embryophyta</taxon>
        <taxon>Tracheophyta</taxon>
        <taxon>Spermatophyta</taxon>
        <taxon>Magnoliopsida</taxon>
        <taxon>Liliopsida</taxon>
        <taxon>Zingiberales</taxon>
        <taxon>Musaceae</taxon>
        <taxon>Musa</taxon>
    </lineage>
</organism>
<reference evidence="3" key="1">
    <citation type="submission" date="2022-05" db="EMBL/GenBank/DDBJ databases">
        <title>The Musa troglodytarum L. genome provides insights into the mechanism of non-climacteric behaviour and enrichment of carotenoids.</title>
        <authorList>
            <person name="Wang J."/>
        </authorList>
    </citation>
    <scope>NUCLEOTIDE SEQUENCE</scope>
    <source>
        <tissue evidence="3">Leaf</tissue>
    </source>
</reference>
<dbReference type="GO" id="GO:0016705">
    <property type="term" value="F:oxidoreductase activity, acting on paired donors, with incorporation or reduction of molecular oxygen"/>
    <property type="evidence" value="ECO:0007669"/>
    <property type="project" value="InterPro"/>
</dbReference>
<keyword evidence="1 2" id="KW-0408">Iron</keyword>
<dbReference type="EMBL" id="CP097509">
    <property type="protein sequence ID" value="URE17401.1"/>
    <property type="molecule type" value="Genomic_DNA"/>
</dbReference>
<keyword evidence="1 2" id="KW-0349">Heme</keyword>
<evidence type="ECO:0000313" key="3">
    <source>
        <dbReference type="EMBL" id="URE17401.1"/>
    </source>
</evidence>
<dbReference type="PANTHER" id="PTHR47952:SF1">
    <property type="entry name" value="TRYPTAMINE 5-HYDROXYLASE"/>
    <property type="match status" value="1"/>
</dbReference>
<dbReference type="SUPFAM" id="SSF48264">
    <property type="entry name" value="Cytochrome P450"/>
    <property type="match status" value="1"/>
</dbReference>
<comment type="similarity">
    <text evidence="2">Belongs to the cytochrome P450 family.</text>
</comment>
<keyword evidence="1 2" id="KW-0479">Metal-binding</keyword>
<sequence length="195" mass="22019">MTELTRHPEKLRRARDEVRGCVGRKGKVEESELHRLACLKCVVKETLRLHPPAPPLVARETTEHVKLDGCDVPPKTTIYVNGWARGRDPNSWERPEVFEPERVMRSSVDTDGHDFEFMPFGEGRRICPAKNVAMAPTELALASLLHSFDWDLPEGMKKEDISMDEAPGITVHRRSPLVLVATEYGGVEVKDKPQC</sequence>
<dbReference type="OrthoDB" id="1055148at2759"/>
<name>A0A9E7GL65_9LILI</name>
<dbReference type="InterPro" id="IPR036396">
    <property type="entry name" value="Cyt_P450_sf"/>
</dbReference>
<keyword evidence="4" id="KW-1185">Reference proteome</keyword>
<evidence type="ECO:0000313" key="4">
    <source>
        <dbReference type="Proteomes" id="UP001055439"/>
    </source>
</evidence>
<dbReference type="GO" id="GO:0020037">
    <property type="term" value="F:heme binding"/>
    <property type="evidence" value="ECO:0007669"/>
    <property type="project" value="InterPro"/>
</dbReference>
<dbReference type="AlphaFoldDB" id="A0A9E7GL65"/>
<dbReference type="GO" id="GO:0005506">
    <property type="term" value="F:iron ion binding"/>
    <property type="evidence" value="ECO:0007669"/>
    <property type="project" value="InterPro"/>
</dbReference>
<dbReference type="PANTHER" id="PTHR47952">
    <property type="entry name" value="TRYPTAMINE 5-HYDROXYLASE"/>
    <property type="match status" value="1"/>
</dbReference>